<evidence type="ECO:0000256" key="2">
    <source>
        <dbReference type="ARBA" id="ARBA00022837"/>
    </source>
</evidence>
<evidence type="ECO:0000313" key="5">
    <source>
        <dbReference type="Proteomes" id="UP001497525"/>
    </source>
</evidence>
<proteinExistence type="predicted"/>
<sequence>MSAHKKEVAHLTEETLVEYKAHFDNMDFQNTGKISVLDIAPLMRKLGLMPSNVEIEEMVGQIEKDKNAEFEGVTFEQFCNMAAQKYNDVYTEVEICDAFRTFDLDGNGYLSQTELRRALCSMGEKLTEDEFEAMIENAPQDAEGNILYEEFVHNMSTE</sequence>
<dbReference type="GO" id="GO:0016460">
    <property type="term" value="C:myosin II complex"/>
    <property type="evidence" value="ECO:0007669"/>
    <property type="project" value="TreeGrafter"/>
</dbReference>
<keyword evidence="1" id="KW-0677">Repeat</keyword>
<dbReference type="PROSITE" id="PS50222">
    <property type="entry name" value="EF_HAND_2"/>
    <property type="match status" value="2"/>
</dbReference>
<dbReference type="InterPro" id="IPR011992">
    <property type="entry name" value="EF-hand-dom_pair"/>
</dbReference>
<keyword evidence="2" id="KW-0106">Calcium</keyword>
<feature type="domain" description="EF-hand" evidence="3">
    <location>
        <begin position="90"/>
        <end position="125"/>
    </location>
</feature>
<dbReference type="PROSITE" id="PS00018">
    <property type="entry name" value="EF_HAND_1"/>
    <property type="match status" value="1"/>
</dbReference>
<organism evidence="4 5">
    <name type="scientific">Calicophoron daubneyi</name>
    <name type="common">Rumen fluke</name>
    <name type="synonym">Paramphistomum daubneyi</name>
    <dbReference type="NCBI Taxonomy" id="300641"/>
    <lineage>
        <taxon>Eukaryota</taxon>
        <taxon>Metazoa</taxon>
        <taxon>Spiralia</taxon>
        <taxon>Lophotrochozoa</taxon>
        <taxon>Platyhelminthes</taxon>
        <taxon>Trematoda</taxon>
        <taxon>Digenea</taxon>
        <taxon>Plagiorchiida</taxon>
        <taxon>Pronocephalata</taxon>
        <taxon>Paramphistomoidea</taxon>
        <taxon>Paramphistomidae</taxon>
        <taxon>Calicophoron</taxon>
    </lineage>
</organism>
<dbReference type="CDD" id="cd00051">
    <property type="entry name" value="EFh"/>
    <property type="match status" value="1"/>
</dbReference>
<protein>
    <recommendedName>
        <fullName evidence="3">EF-hand domain-containing protein</fullName>
    </recommendedName>
</protein>
<dbReference type="EMBL" id="CAXLJL010000134">
    <property type="protein sequence ID" value="CAL5132672.1"/>
    <property type="molecule type" value="Genomic_DNA"/>
</dbReference>
<dbReference type="Proteomes" id="UP001497525">
    <property type="component" value="Unassembled WGS sequence"/>
</dbReference>
<dbReference type="InterPro" id="IPR002048">
    <property type="entry name" value="EF_hand_dom"/>
</dbReference>
<dbReference type="PANTHER" id="PTHR23048">
    <property type="entry name" value="MYOSIN LIGHT CHAIN 1, 3"/>
    <property type="match status" value="1"/>
</dbReference>
<dbReference type="GO" id="GO:0005509">
    <property type="term" value="F:calcium ion binding"/>
    <property type="evidence" value="ECO:0007669"/>
    <property type="project" value="InterPro"/>
</dbReference>
<evidence type="ECO:0000259" key="3">
    <source>
        <dbReference type="PROSITE" id="PS50222"/>
    </source>
</evidence>
<feature type="domain" description="EF-hand" evidence="3">
    <location>
        <begin position="14"/>
        <end position="49"/>
    </location>
</feature>
<dbReference type="PANTHER" id="PTHR23048:SF0">
    <property type="entry name" value="CALMODULIN LIKE 3"/>
    <property type="match status" value="1"/>
</dbReference>
<dbReference type="InterPro" id="IPR018247">
    <property type="entry name" value="EF_Hand_1_Ca_BS"/>
</dbReference>
<dbReference type="SMART" id="SM00054">
    <property type="entry name" value="EFh"/>
    <property type="match status" value="3"/>
</dbReference>
<dbReference type="AlphaFoldDB" id="A0AAV2T5D4"/>
<reference evidence="4" key="1">
    <citation type="submission" date="2024-06" db="EMBL/GenBank/DDBJ databases">
        <authorList>
            <person name="Liu X."/>
            <person name="Lenzi L."/>
            <person name="Haldenby T S."/>
            <person name="Uol C."/>
        </authorList>
    </citation>
    <scope>NUCLEOTIDE SEQUENCE</scope>
</reference>
<accession>A0AAV2T5D4</accession>
<evidence type="ECO:0000313" key="4">
    <source>
        <dbReference type="EMBL" id="CAL5132672.1"/>
    </source>
</evidence>
<dbReference type="InterPro" id="IPR050230">
    <property type="entry name" value="CALM/Myosin/TropC-like"/>
</dbReference>
<gene>
    <name evidence="4" type="ORF">CDAUBV1_LOCUS5521</name>
</gene>
<name>A0AAV2T5D4_CALDB</name>
<evidence type="ECO:0000256" key="1">
    <source>
        <dbReference type="ARBA" id="ARBA00022737"/>
    </source>
</evidence>
<dbReference type="Pfam" id="PF13499">
    <property type="entry name" value="EF-hand_7"/>
    <property type="match status" value="1"/>
</dbReference>
<comment type="caution">
    <text evidence="4">The sequence shown here is derived from an EMBL/GenBank/DDBJ whole genome shotgun (WGS) entry which is preliminary data.</text>
</comment>
<dbReference type="FunFam" id="1.10.238.10:FF:000003">
    <property type="entry name" value="Calmodulin A"/>
    <property type="match status" value="1"/>
</dbReference>
<dbReference type="SUPFAM" id="SSF47473">
    <property type="entry name" value="EF-hand"/>
    <property type="match status" value="1"/>
</dbReference>
<dbReference type="Gene3D" id="1.10.238.10">
    <property type="entry name" value="EF-hand"/>
    <property type="match status" value="1"/>
</dbReference>